<dbReference type="Pfam" id="PF13508">
    <property type="entry name" value="Acetyltransf_7"/>
    <property type="match status" value="1"/>
</dbReference>
<dbReference type="RefSeq" id="WP_343885891.1">
    <property type="nucleotide sequence ID" value="NZ_BAAAKI010000011.1"/>
</dbReference>
<keyword evidence="5" id="KW-1185">Reference proteome</keyword>
<feature type="domain" description="N-acetyltransferase" evidence="3">
    <location>
        <begin position="6"/>
        <end position="189"/>
    </location>
</feature>
<dbReference type="SUPFAM" id="SSF55729">
    <property type="entry name" value="Acyl-CoA N-acyltransferases (Nat)"/>
    <property type="match status" value="1"/>
</dbReference>
<dbReference type="InterPro" id="IPR000182">
    <property type="entry name" value="GNAT_dom"/>
</dbReference>
<protein>
    <submittedName>
        <fullName evidence="4">GNAT family N-acetyltransferase</fullName>
        <ecNumber evidence="4">2.3.-.-</ecNumber>
    </submittedName>
</protein>
<evidence type="ECO:0000256" key="1">
    <source>
        <dbReference type="ARBA" id="ARBA00022679"/>
    </source>
</evidence>
<dbReference type="PANTHER" id="PTHR43877:SF1">
    <property type="entry name" value="ACETYLTRANSFERASE"/>
    <property type="match status" value="1"/>
</dbReference>
<dbReference type="InterPro" id="IPR050832">
    <property type="entry name" value="Bact_Acetyltransf"/>
</dbReference>
<dbReference type="GO" id="GO:0016746">
    <property type="term" value="F:acyltransferase activity"/>
    <property type="evidence" value="ECO:0007669"/>
    <property type="project" value="UniProtKB-KW"/>
</dbReference>
<keyword evidence="2 4" id="KW-0012">Acyltransferase</keyword>
<accession>A0ABW1X2D1</accession>
<dbReference type="Proteomes" id="UP001596266">
    <property type="component" value="Unassembled WGS sequence"/>
</dbReference>
<dbReference type="CDD" id="cd04301">
    <property type="entry name" value="NAT_SF"/>
    <property type="match status" value="1"/>
</dbReference>
<evidence type="ECO:0000259" key="3">
    <source>
        <dbReference type="PROSITE" id="PS51186"/>
    </source>
</evidence>
<reference evidence="5" key="1">
    <citation type="journal article" date="2019" name="Int. J. Syst. Evol. Microbiol.">
        <title>The Global Catalogue of Microorganisms (GCM) 10K type strain sequencing project: providing services to taxonomists for standard genome sequencing and annotation.</title>
        <authorList>
            <consortium name="The Broad Institute Genomics Platform"/>
            <consortium name="The Broad Institute Genome Sequencing Center for Infectious Disease"/>
            <person name="Wu L."/>
            <person name="Ma J."/>
        </authorList>
    </citation>
    <scope>NUCLEOTIDE SEQUENCE [LARGE SCALE GENOMIC DNA]</scope>
    <source>
        <strain evidence="5">CGMCC 1.15277</strain>
    </source>
</reference>
<dbReference type="Gene3D" id="3.40.630.30">
    <property type="match status" value="1"/>
</dbReference>
<sequence length="197" mass="21815">MSSPSYTIRLATPDDAPGYAHCYVESLAETYAHIMPPEFAASRRDDIVAGIEEHRTELQRMADALADGREPERTHWVALDDDGEVAGIVSSGLGVPHWESHLYDNPPPPVELNLDHIYTRASTHGTGLGQRLLEAAAPDGRGAWLWILRENPRAEAFYSRNGFVPDGLEVNCGPAWFGRPMFRMWRPNPSVPATPSD</sequence>
<evidence type="ECO:0000313" key="4">
    <source>
        <dbReference type="EMBL" id="MFC6396934.1"/>
    </source>
</evidence>
<evidence type="ECO:0000313" key="5">
    <source>
        <dbReference type="Proteomes" id="UP001596266"/>
    </source>
</evidence>
<gene>
    <name evidence="4" type="ORF">ACFP57_08045</name>
</gene>
<dbReference type="InterPro" id="IPR016181">
    <property type="entry name" value="Acyl_CoA_acyltransferase"/>
</dbReference>
<dbReference type="EC" id="2.3.-.-" evidence="4"/>
<keyword evidence="1 4" id="KW-0808">Transferase</keyword>
<dbReference type="EMBL" id="JBHSUA010000016">
    <property type="protein sequence ID" value="MFC6396934.1"/>
    <property type="molecule type" value="Genomic_DNA"/>
</dbReference>
<proteinExistence type="predicted"/>
<organism evidence="4 5">
    <name type="scientific">Luteococcus sanguinis</name>
    <dbReference type="NCBI Taxonomy" id="174038"/>
    <lineage>
        <taxon>Bacteria</taxon>
        <taxon>Bacillati</taxon>
        <taxon>Actinomycetota</taxon>
        <taxon>Actinomycetes</taxon>
        <taxon>Propionibacteriales</taxon>
        <taxon>Propionibacteriaceae</taxon>
        <taxon>Luteococcus</taxon>
    </lineage>
</organism>
<name>A0ABW1X2D1_9ACTN</name>
<dbReference type="PANTHER" id="PTHR43877">
    <property type="entry name" value="AMINOALKYLPHOSPHONATE N-ACETYLTRANSFERASE-RELATED-RELATED"/>
    <property type="match status" value="1"/>
</dbReference>
<comment type="caution">
    <text evidence="4">The sequence shown here is derived from an EMBL/GenBank/DDBJ whole genome shotgun (WGS) entry which is preliminary data.</text>
</comment>
<evidence type="ECO:0000256" key="2">
    <source>
        <dbReference type="ARBA" id="ARBA00023315"/>
    </source>
</evidence>
<dbReference type="PROSITE" id="PS51186">
    <property type="entry name" value="GNAT"/>
    <property type="match status" value="1"/>
</dbReference>